<feature type="domain" description="Transposase zinc-ribbon" evidence="1">
    <location>
        <begin position="18"/>
        <end position="63"/>
    </location>
</feature>
<gene>
    <name evidence="2" type="ORF">EZS27_009944</name>
</gene>
<dbReference type="InterPro" id="IPR024442">
    <property type="entry name" value="Transposase_Zn_ribbon"/>
</dbReference>
<comment type="caution">
    <text evidence="2">The sequence shown here is derived from an EMBL/GenBank/DDBJ whole genome shotgun (WGS) entry which is preliminary data.</text>
</comment>
<dbReference type="AlphaFoldDB" id="A0A5J4S827"/>
<organism evidence="2">
    <name type="scientific">termite gut metagenome</name>
    <dbReference type="NCBI Taxonomy" id="433724"/>
    <lineage>
        <taxon>unclassified sequences</taxon>
        <taxon>metagenomes</taxon>
        <taxon>organismal metagenomes</taxon>
    </lineage>
</organism>
<name>A0A5J4S827_9ZZZZ</name>
<sequence length="162" mass="18825">MEKKYKSLTIFEFQEQFKDDTDCLRYLSALKWQGGFVCGKCGHTHYFKVHEKPYSRQCTKCKHVESPMSGTLFHKCKFSLLKAFYIVYYVSSNKKGISSTELSRKLGLRQKTCWLFKQKVMRGMQSRGKYSLQGFVEVDETTVGGQEEGKEFSPDAPCDYEL</sequence>
<proteinExistence type="predicted"/>
<evidence type="ECO:0000259" key="1">
    <source>
        <dbReference type="Pfam" id="PF12760"/>
    </source>
</evidence>
<reference evidence="2" key="1">
    <citation type="submission" date="2019-03" db="EMBL/GenBank/DDBJ databases">
        <title>Single cell metagenomics reveals metabolic interactions within the superorganism composed of flagellate Streblomastix strix and complex community of Bacteroidetes bacteria on its surface.</title>
        <authorList>
            <person name="Treitli S.C."/>
            <person name="Kolisko M."/>
            <person name="Husnik F."/>
            <person name="Keeling P."/>
            <person name="Hampl V."/>
        </authorList>
    </citation>
    <scope>NUCLEOTIDE SEQUENCE</scope>
    <source>
        <strain evidence="2">STM</strain>
    </source>
</reference>
<protein>
    <recommendedName>
        <fullName evidence="1">Transposase zinc-ribbon domain-containing protein</fullName>
    </recommendedName>
</protein>
<evidence type="ECO:0000313" key="2">
    <source>
        <dbReference type="EMBL" id="KAA6342289.1"/>
    </source>
</evidence>
<dbReference type="EMBL" id="SNRY01000335">
    <property type="protein sequence ID" value="KAA6342289.1"/>
    <property type="molecule type" value="Genomic_DNA"/>
</dbReference>
<dbReference type="Pfam" id="PF12760">
    <property type="entry name" value="Zn_ribbon_IS1595"/>
    <property type="match status" value="1"/>
</dbReference>
<accession>A0A5J4S827</accession>